<dbReference type="SMART" id="SM00389">
    <property type="entry name" value="HOX"/>
    <property type="match status" value="4"/>
</dbReference>
<feature type="DNA-binding region" description="Homeobox" evidence="22">
    <location>
        <begin position="284"/>
        <end position="322"/>
    </location>
</feature>
<evidence type="ECO:0000256" key="7">
    <source>
        <dbReference type="ARBA" id="ARBA00022737"/>
    </source>
</evidence>
<evidence type="ECO:0000259" key="26">
    <source>
        <dbReference type="PROSITE" id="PS50157"/>
    </source>
</evidence>
<keyword evidence="28" id="KW-1185">Reference proteome</keyword>
<keyword evidence="15 22" id="KW-0371">Homeobox</keyword>
<evidence type="ECO:0000313" key="28">
    <source>
        <dbReference type="Proteomes" id="UP000529965"/>
    </source>
</evidence>
<dbReference type="Pfam" id="PF00046">
    <property type="entry name" value="Homeodomain"/>
    <property type="match status" value="3"/>
</dbReference>
<feature type="domain" description="Homeobox" evidence="25">
    <location>
        <begin position="282"/>
        <end position="321"/>
    </location>
</feature>
<dbReference type="FunFam" id="1.10.10.60:FF:000264">
    <property type="entry name" value="zinc fingers and homeoboxes protein 2"/>
    <property type="match status" value="1"/>
</dbReference>
<keyword evidence="6" id="KW-0479">Metal-binding</keyword>
<evidence type="ECO:0000256" key="11">
    <source>
        <dbReference type="ARBA" id="ARBA00022843"/>
    </source>
</evidence>
<evidence type="ECO:0000256" key="19">
    <source>
        <dbReference type="ARBA" id="ARBA00068954"/>
    </source>
</evidence>
<feature type="DNA-binding region" description="Homeobox" evidence="22">
    <location>
        <begin position="636"/>
        <end position="685"/>
    </location>
</feature>
<evidence type="ECO:0000256" key="12">
    <source>
        <dbReference type="ARBA" id="ARBA00022902"/>
    </source>
</evidence>
<evidence type="ECO:0000256" key="15">
    <source>
        <dbReference type="ARBA" id="ARBA00023155"/>
    </source>
</evidence>
<keyword evidence="10" id="KW-0862">Zinc</keyword>
<feature type="compositionally biased region" description="Basic and acidic residues" evidence="24">
    <location>
        <begin position="763"/>
        <end position="778"/>
    </location>
</feature>
<feature type="domain" description="Homeobox" evidence="25">
    <location>
        <begin position="445"/>
        <end position="495"/>
    </location>
</feature>
<keyword evidence="12" id="KW-0524">Neurogenesis</keyword>
<comment type="subcellular location">
    <subcellularLocation>
        <location evidence="1 22 23">Nucleus</location>
    </subcellularLocation>
</comment>
<evidence type="ECO:0000256" key="6">
    <source>
        <dbReference type="ARBA" id="ARBA00022723"/>
    </source>
</evidence>
<evidence type="ECO:0000256" key="24">
    <source>
        <dbReference type="SAM" id="MobiDB-lite"/>
    </source>
</evidence>
<dbReference type="InterPro" id="IPR001356">
    <property type="entry name" value="HD"/>
</dbReference>
<dbReference type="FunFam" id="1.10.10.60:FF:000272">
    <property type="entry name" value="zinc fingers and homeoboxes protein 2"/>
    <property type="match status" value="1"/>
</dbReference>
<protein>
    <recommendedName>
        <fullName evidence="19">Zinc fingers and homeoboxes protein 2</fullName>
    </recommendedName>
    <alternativeName>
        <fullName evidence="20">Zinc finger and homeodomain protein 2</fullName>
    </alternativeName>
</protein>
<dbReference type="FunFam" id="1.10.10.60:FF:000062">
    <property type="entry name" value="zinc fingers and homeoboxes protein 3"/>
    <property type="match status" value="1"/>
</dbReference>
<evidence type="ECO:0000256" key="5">
    <source>
        <dbReference type="ARBA" id="ARBA00022553"/>
    </source>
</evidence>
<evidence type="ECO:0000256" key="17">
    <source>
        <dbReference type="ARBA" id="ARBA00023242"/>
    </source>
</evidence>
<feature type="non-terminal residue" evidence="27">
    <location>
        <position position="1"/>
    </location>
</feature>
<evidence type="ECO:0000256" key="9">
    <source>
        <dbReference type="ARBA" id="ARBA00022782"/>
    </source>
</evidence>
<evidence type="ECO:0000256" key="22">
    <source>
        <dbReference type="PROSITE-ProRule" id="PRU00108"/>
    </source>
</evidence>
<dbReference type="Proteomes" id="UP000529965">
    <property type="component" value="Unassembled WGS sequence"/>
</dbReference>
<dbReference type="GO" id="GO:0005634">
    <property type="term" value="C:nucleus"/>
    <property type="evidence" value="ECO:0007669"/>
    <property type="project" value="UniProtKB-SubCell"/>
</dbReference>
<evidence type="ECO:0000313" key="27">
    <source>
        <dbReference type="EMBL" id="NWY67313.1"/>
    </source>
</evidence>
<dbReference type="GO" id="GO:0003677">
    <property type="term" value="F:DNA binding"/>
    <property type="evidence" value="ECO:0007669"/>
    <property type="project" value="UniProtKB-UniRule"/>
</dbReference>
<evidence type="ECO:0000256" key="20">
    <source>
        <dbReference type="ARBA" id="ARBA00077654"/>
    </source>
</evidence>
<organism evidence="27 28">
    <name type="scientific">Erithacus rubecula</name>
    <name type="common">European robin</name>
    <dbReference type="NCBI Taxonomy" id="37610"/>
    <lineage>
        <taxon>Eukaryota</taxon>
        <taxon>Metazoa</taxon>
        <taxon>Chordata</taxon>
        <taxon>Craniata</taxon>
        <taxon>Vertebrata</taxon>
        <taxon>Euteleostomi</taxon>
        <taxon>Archelosauria</taxon>
        <taxon>Archosauria</taxon>
        <taxon>Dinosauria</taxon>
        <taxon>Saurischia</taxon>
        <taxon>Theropoda</taxon>
        <taxon>Coelurosauria</taxon>
        <taxon>Aves</taxon>
        <taxon>Neognathae</taxon>
        <taxon>Neoaves</taxon>
        <taxon>Telluraves</taxon>
        <taxon>Australaves</taxon>
        <taxon>Passeriformes</taxon>
        <taxon>Turdidae</taxon>
        <taxon>Erithacus</taxon>
    </lineage>
</organism>
<keyword evidence="17 22" id="KW-0539">Nucleus</keyword>
<evidence type="ECO:0000256" key="4">
    <source>
        <dbReference type="ARBA" id="ARBA00022499"/>
    </source>
</evidence>
<dbReference type="Pfam" id="PF18387">
    <property type="entry name" value="zf_C2H2_ZHX"/>
    <property type="match status" value="1"/>
</dbReference>
<feature type="compositionally biased region" description="Polar residues" evidence="24">
    <location>
        <begin position="36"/>
        <end position="50"/>
    </location>
</feature>
<dbReference type="PANTHER" id="PTHR15467:SF5">
    <property type="entry name" value="ZINC FINGERS AND HOMEOBOXES PROTEIN 2"/>
    <property type="match status" value="1"/>
</dbReference>
<keyword evidence="4" id="KW-1017">Isopeptide bond</keyword>
<evidence type="ECO:0000256" key="1">
    <source>
        <dbReference type="ARBA" id="ARBA00004123"/>
    </source>
</evidence>
<evidence type="ECO:0000256" key="13">
    <source>
        <dbReference type="ARBA" id="ARBA00023015"/>
    </source>
</evidence>
<feature type="DNA-binding region" description="Homeobox" evidence="22">
    <location>
        <begin position="537"/>
        <end position="580"/>
    </location>
</feature>
<keyword evidence="13" id="KW-0805">Transcription regulation</keyword>
<dbReference type="InterPro" id="IPR013087">
    <property type="entry name" value="Znf_C2H2_type"/>
</dbReference>
<feature type="compositionally biased region" description="Basic and acidic residues" evidence="24">
    <location>
        <begin position="193"/>
        <end position="210"/>
    </location>
</feature>
<keyword evidence="14 22" id="KW-0238">DNA-binding</keyword>
<dbReference type="FunFam" id="3.30.160.60:FF:000296">
    <property type="entry name" value="Zinc fingers and homeoboxes protein 1"/>
    <property type="match status" value="1"/>
</dbReference>
<sequence>MASKRKSTTPCMVRTSEVVEQEGAESVETPKDKGTGASQQDSKTNWPSENSVKDCEVVEAKPPAENQSKKPQGGYECKYCPYSTQNLNEFTEHVDTQHPNVILNPLYVCAECNFTTKKYDSLSDHNTKYHPGETNFKLKLIKRNNQTVLEQSIETTTNDVTVTSSGLENAECDDSLHGGIGANKVPVMKLGKPKGETKKGSKKPEEGVTENHVDGALPRIITEATEAIACINGDLLHDVLAHVMPSVQLPPNINLVPKVPVPLNSTKYNSALDTNATMINSFNKFPYPTQAELSWLTAASKHPEEQIRIWFATQRLKHGISWSPEEVEEARKKMFNGTIQAVPQTITVLPAPLATAKMPQPIIQTALPCQILGQTGLVLTPVSNGSTVSCSPITLAVAPNQGQKRTMQTLSGAPEAKRPHVVQVPEAPAKLTAVPVTPASERKKTKEQIAELKASFMASQFPDDAEVYRLIEATGLSRSEIKKWFSDHRYRSQRGIVQIPGDALGKDQIAPSAGRHGRSFHPYTDFTPQRFKEKSQEQLRALEESFLKCSFPTQGELDRLRVETKLSRREIDSWFSERRKIRDSMEQAVLDSMGSYRKNKDQGTPNGAISQTELLSSSQLPGALSGSSTTLKKTQEQIHLLKSTFARTQWPSPQEYDQLASQTGLSRTEIVRWFKENRSSLRTGSLKWIDQYQQQYAGDGHNKQSQKKSSKHMESPKNGNEVSRQHYQEHKKLNEENGGKPVVRAKRDCEPLKDSLLGNQAEGVDRLEGSSHEGHGEESEVTVGDQDAAADGWSHAAPEGHAELPDLDSESIAGDTSHL</sequence>
<dbReference type="InterPro" id="IPR009057">
    <property type="entry name" value="Homeodomain-like_sf"/>
</dbReference>
<keyword evidence="3" id="KW-0678">Repressor</keyword>
<evidence type="ECO:0000256" key="2">
    <source>
        <dbReference type="ARBA" id="ARBA00007440"/>
    </source>
</evidence>
<evidence type="ECO:0000256" key="10">
    <source>
        <dbReference type="ARBA" id="ARBA00022833"/>
    </source>
</evidence>
<dbReference type="AlphaFoldDB" id="A0A7K7GCH9"/>
<dbReference type="FunFam" id="1.10.10.60:FF:000247">
    <property type="entry name" value="Zinc fingers and homeoboxes protein 2"/>
    <property type="match status" value="1"/>
</dbReference>
<evidence type="ECO:0000256" key="21">
    <source>
        <dbReference type="PROSITE-ProRule" id="PRU00042"/>
    </source>
</evidence>
<comment type="similarity">
    <text evidence="2">Belongs to the ZHX family.</text>
</comment>
<dbReference type="Gene3D" id="1.10.10.60">
    <property type="entry name" value="Homeodomain-like"/>
    <property type="match status" value="4"/>
</dbReference>
<dbReference type="SMART" id="SM00355">
    <property type="entry name" value="ZnF_C2H2"/>
    <property type="match status" value="2"/>
</dbReference>
<evidence type="ECO:0000256" key="14">
    <source>
        <dbReference type="ARBA" id="ARBA00023125"/>
    </source>
</evidence>
<reference evidence="27 28" key="1">
    <citation type="submission" date="2019-09" db="EMBL/GenBank/DDBJ databases">
        <title>Bird 10,000 Genomes (B10K) Project - Family phase.</title>
        <authorList>
            <person name="Zhang G."/>
        </authorList>
    </citation>
    <scope>NUCLEOTIDE SEQUENCE [LARGE SCALE GENOMIC DNA]</scope>
    <source>
        <strain evidence="27">OUT-0015</strain>
        <tissue evidence="27">Blood</tissue>
    </source>
</reference>
<evidence type="ECO:0000256" key="3">
    <source>
        <dbReference type="ARBA" id="ARBA00022491"/>
    </source>
</evidence>
<feature type="region of interest" description="Disordered" evidence="24">
    <location>
        <begin position="183"/>
        <end position="210"/>
    </location>
</feature>
<dbReference type="PROSITE" id="PS50157">
    <property type="entry name" value="ZINC_FINGER_C2H2_2"/>
    <property type="match status" value="1"/>
</dbReference>
<proteinExistence type="inferred from homology"/>
<feature type="domain" description="Homeobox" evidence="25">
    <location>
        <begin position="535"/>
        <end position="579"/>
    </location>
</feature>
<keyword evidence="5" id="KW-0597">Phosphoprotein</keyword>
<feature type="DNA-binding region" description="Homeobox" evidence="22">
    <location>
        <begin position="447"/>
        <end position="496"/>
    </location>
</feature>
<dbReference type="Gene3D" id="3.30.160.60">
    <property type="entry name" value="Classic Zinc Finger"/>
    <property type="match status" value="1"/>
</dbReference>
<keyword evidence="16" id="KW-0804">Transcription</keyword>
<feature type="region of interest" description="Disordered" evidence="24">
    <location>
        <begin position="697"/>
        <end position="819"/>
    </location>
</feature>
<dbReference type="InterPro" id="IPR041057">
    <property type="entry name" value="ZHX_Znf_C2H2"/>
</dbReference>
<evidence type="ECO:0000259" key="25">
    <source>
        <dbReference type="PROSITE" id="PS50071"/>
    </source>
</evidence>
<dbReference type="GO" id="GO:0000122">
    <property type="term" value="P:negative regulation of transcription by RNA polymerase II"/>
    <property type="evidence" value="ECO:0007669"/>
    <property type="project" value="UniProtKB-ARBA"/>
</dbReference>
<keyword evidence="11" id="KW-0832">Ubl conjugation</keyword>
<dbReference type="CDD" id="cd00086">
    <property type="entry name" value="homeodomain"/>
    <property type="match status" value="4"/>
</dbReference>
<gene>
    <name evidence="27" type="primary">Zhx2</name>
    <name evidence="27" type="ORF">ERIRUB_R00828</name>
</gene>
<dbReference type="GO" id="GO:0030154">
    <property type="term" value="P:cell differentiation"/>
    <property type="evidence" value="ECO:0007669"/>
    <property type="project" value="UniProtKB-KW"/>
</dbReference>
<dbReference type="PROSITE" id="PS50071">
    <property type="entry name" value="HOMEOBOX_2"/>
    <property type="match status" value="4"/>
</dbReference>
<dbReference type="GO" id="GO:0008270">
    <property type="term" value="F:zinc ion binding"/>
    <property type="evidence" value="ECO:0007669"/>
    <property type="project" value="UniProtKB-KW"/>
</dbReference>
<feature type="compositionally biased region" description="Basic and acidic residues" evidence="24">
    <location>
        <begin position="723"/>
        <end position="738"/>
    </location>
</feature>
<dbReference type="SUPFAM" id="SSF46689">
    <property type="entry name" value="Homeodomain-like"/>
    <property type="match status" value="4"/>
</dbReference>
<accession>A0A7K7GCH9</accession>
<dbReference type="EMBL" id="VZSK01000662">
    <property type="protein sequence ID" value="NWY67313.1"/>
    <property type="molecule type" value="Genomic_DNA"/>
</dbReference>
<feature type="domain" description="Homeobox" evidence="25">
    <location>
        <begin position="634"/>
        <end position="684"/>
    </location>
</feature>
<evidence type="ECO:0000256" key="18">
    <source>
        <dbReference type="ARBA" id="ARBA00059058"/>
    </source>
</evidence>
<comment type="function">
    <text evidence="18">Acts as a transcriptional repressor. Represses the promoter activity of the CDC25C gene stimulated by NFYA. May play a role in retinal development where it regulates the composition of bipolar cell populations, by promoting differentiation of bipolar OFF-type cells. In the brain, may promote maintenance and suppress differentiation of neural progenitor cells in the developing cortex.</text>
</comment>
<name>A0A7K7GCH9_ERIRU</name>
<comment type="caution">
    <text evidence="27">The sequence shown here is derived from an EMBL/GenBank/DDBJ whole genome shotgun (WGS) entry which is preliminary data.</text>
</comment>
<evidence type="ECO:0000256" key="8">
    <source>
        <dbReference type="ARBA" id="ARBA00022771"/>
    </source>
</evidence>
<feature type="non-terminal residue" evidence="27">
    <location>
        <position position="819"/>
    </location>
</feature>
<keyword evidence="9" id="KW-0221">Differentiation</keyword>
<feature type="domain" description="C2H2-type" evidence="26">
    <location>
        <begin position="107"/>
        <end position="135"/>
    </location>
</feature>
<dbReference type="GO" id="GO:0007399">
    <property type="term" value="P:nervous system development"/>
    <property type="evidence" value="ECO:0007669"/>
    <property type="project" value="UniProtKB-KW"/>
</dbReference>
<dbReference type="PANTHER" id="PTHR15467">
    <property type="entry name" value="ZINC-FINGERS AND HOMEOBOXES RELATED"/>
    <property type="match status" value="1"/>
</dbReference>
<dbReference type="GO" id="GO:0000981">
    <property type="term" value="F:DNA-binding transcription factor activity, RNA polymerase II-specific"/>
    <property type="evidence" value="ECO:0007669"/>
    <property type="project" value="TreeGrafter"/>
</dbReference>
<dbReference type="SUPFAM" id="SSF57667">
    <property type="entry name" value="beta-beta-alpha zinc fingers"/>
    <property type="match status" value="2"/>
</dbReference>
<dbReference type="InterPro" id="IPR036236">
    <property type="entry name" value="Znf_C2H2_sf"/>
</dbReference>
<keyword evidence="7" id="KW-0677">Repeat</keyword>
<evidence type="ECO:0000256" key="16">
    <source>
        <dbReference type="ARBA" id="ARBA00023163"/>
    </source>
</evidence>
<feature type="region of interest" description="Disordered" evidence="24">
    <location>
        <begin position="1"/>
        <end position="54"/>
    </location>
</feature>
<keyword evidence="8 21" id="KW-0863">Zinc-finger</keyword>
<evidence type="ECO:0000256" key="23">
    <source>
        <dbReference type="RuleBase" id="RU000682"/>
    </source>
</evidence>